<feature type="transmembrane region" description="Helical" evidence="1">
    <location>
        <begin position="41"/>
        <end position="67"/>
    </location>
</feature>
<keyword evidence="3" id="KW-1185">Reference proteome</keyword>
<organism evidence="2 3">
    <name type="scientific">Modicella reniformis</name>
    <dbReference type="NCBI Taxonomy" id="1440133"/>
    <lineage>
        <taxon>Eukaryota</taxon>
        <taxon>Fungi</taxon>
        <taxon>Fungi incertae sedis</taxon>
        <taxon>Mucoromycota</taxon>
        <taxon>Mortierellomycotina</taxon>
        <taxon>Mortierellomycetes</taxon>
        <taxon>Mortierellales</taxon>
        <taxon>Mortierellaceae</taxon>
        <taxon>Modicella</taxon>
    </lineage>
</organism>
<evidence type="ECO:0000313" key="2">
    <source>
        <dbReference type="EMBL" id="KAG0002920.1"/>
    </source>
</evidence>
<dbReference type="AlphaFoldDB" id="A0A9P6MIK3"/>
<name>A0A9P6MIK3_9FUNG</name>
<reference evidence="2" key="1">
    <citation type="journal article" date="2020" name="Fungal Divers.">
        <title>Resolving the Mortierellaceae phylogeny through synthesis of multi-gene phylogenetics and phylogenomics.</title>
        <authorList>
            <person name="Vandepol N."/>
            <person name="Liber J."/>
            <person name="Desiro A."/>
            <person name="Na H."/>
            <person name="Kennedy M."/>
            <person name="Barry K."/>
            <person name="Grigoriev I.V."/>
            <person name="Miller A.N."/>
            <person name="O'Donnell K."/>
            <person name="Stajich J.E."/>
            <person name="Bonito G."/>
        </authorList>
    </citation>
    <scope>NUCLEOTIDE SEQUENCE</scope>
    <source>
        <strain evidence="2">MES-2147</strain>
    </source>
</reference>
<evidence type="ECO:0000256" key="1">
    <source>
        <dbReference type="SAM" id="Phobius"/>
    </source>
</evidence>
<evidence type="ECO:0000313" key="3">
    <source>
        <dbReference type="Proteomes" id="UP000749646"/>
    </source>
</evidence>
<dbReference type="EMBL" id="JAAAHW010000396">
    <property type="protein sequence ID" value="KAG0002920.1"/>
    <property type="molecule type" value="Genomic_DNA"/>
</dbReference>
<protein>
    <submittedName>
        <fullName evidence="2">Uncharacterized protein</fullName>
    </submittedName>
</protein>
<accession>A0A9P6MIK3</accession>
<sequence length="71" mass="8311">MLSLNYLTLILLILKQTLILMFLNLLLMFRLENLNQALLNPIQFLILTLALMFLNLILMSQMSLILIQHLI</sequence>
<comment type="caution">
    <text evidence="2">The sequence shown here is derived from an EMBL/GenBank/DDBJ whole genome shotgun (WGS) entry which is preliminary data.</text>
</comment>
<proteinExistence type="predicted"/>
<keyword evidence="1" id="KW-0472">Membrane</keyword>
<keyword evidence="1" id="KW-1133">Transmembrane helix</keyword>
<gene>
    <name evidence="2" type="ORF">BGZ65_002212</name>
</gene>
<dbReference type="Proteomes" id="UP000749646">
    <property type="component" value="Unassembled WGS sequence"/>
</dbReference>
<keyword evidence="1" id="KW-0812">Transmembrane</keyword>
<feature type="transmembrane region" description="Helical" evidence="1">
    <location>
        <begin position="6"/>
        <end position="29"/>
    </location>
</feature>